<keyword evidence="7" id="KW-0597">Phosphoprotein</keyword>
<dbReference type="PROSITE" id="PS50109">
    <property type="entry name" value="HIS_KIN"/>
    <property type="match status" value="1"/>
</dbReference>
<accession>A0A853CB81</accession>
<evidence type="ECO:0000256" key="1">
    <source>
        <dbReference type="ARBA" id="ARBA00000085"/>
    </source>
</evidence>
<comment type="cofactor">
    <cofactor evidence="3">
        <name>Mg(2+)</name>
        <dbReference type="ChEBI" id="CHEBI:18420"/>
    </cofactor>
</comment>
<evidence type="ECO:0000256" key="18">
    <source>
        <dbReference type="ARBA" id="ARBA00023016"/>
    </source>
</evidence>
<evidence type="ECO:0000256" key="16">
    <source>
        <dbReference type="ARBA" id="ARBA00022989"/>
    </source>
</evidence>
<keyword evidence="24" id="KW-0472">Membrane</keyword>
<keyword evidence="16 24" id="KW-1133">Transmembrane helix</keyword>
<proteinExistence type="predicted"/>
<keyword evidence="17" id="KW-0902">Two-component regulatory system</keyword>
<keyword evidence="10" id="KW-0547">Nucleotide-binding</keyword>
<dbReference type="Pfam" id="PF00512">
    <property type="entry name" value="HisKA"/>
    <property type="match status" value="1"/>
</dbReference>
<dbReference type="SMART" id="SM00304">
    <property type="entry name" value="HAMP"/>
    <property type="match status" value="1"/>
</dbReference>
<dbReference type="SUPFAM" id="SSF55874">
    <property type="entry name" value="ATPase domain of HSP90 chaperone/DNA topoisomerase II/histidine kinase"/>
    <property type="match status" value="1"/>
</dbReference>
<evidence type="ECO:0000256" key="20">
    <source>
        <dbReference type="ARBA" id="ARBA00023211"/>
    </source>
</evidence>
<keyword evidence="12" id="KW-0378">Hydrolase</keyword>
<feature type="region of interest" description="Disordered" evidence="23">
    <location>
        <begin position="349"/>
        <end position="377"/>
    </location>
</feature>
<feature type="region of interest" description="Disordered" evidence="23">
    <location>
        <begin position="390"/>
        <end position="414"/>
    </location>
</feature>
<dbReference type="GO" id="GO:0000155">
    <property type="term" value="F:phosphorelay sensor kinase activity"/>
    <property type="evidence" value="ECO:0007669"/>
    <property type="project" value="InterPro"/>
</dbReference>
<dbReference type="Gene3D" id="3.30.565.10">
    <property type="entry name" value="Histidine kinase-like ATPase, C-terminal domain"/>
    <property type="match status" value="1"/>
</dbReference>
<dbReference type="RefSeq" id="WP_179715030.1">
    <property type="nucleotide sequence ID" value="NZ_JACBZT010000001.1"/>
</dbReference>
<dbReference type="AlphaFoldDB" id="A0A853CB81"/>
<evidence type="ECO:0000256" key="22">
    <source>
        <dbReference type="ARBA" id="ARBA00041776"/>
    </source>
</evidence>
<evidence type="ECO:0000256" key="23">
    <source>
        <dbReference type="SAM" id="MobiDB-lite"/>
    </source>
</evidence>
<evidence type="ECO:0000256" key="17">
    <source>
        <dbReference type="ARBA" id="ARBA00023012"/>
    </source>
</evidence>
<evidence type="ECO:0000256" key="8">
    <source>
        <dbReference type="ARBA" id="ARBA00022679"/>
    </source>
</evidence>
<dbReference type="InterPro" id="IPR004358">
    <property type="entry name" value="Sig_transdc_His_kin-like_C"/>
</dbReference>
<dbReference type="Gene3D" id="1.10.287.130">
    <property type="match status" value="1"/>
</dbReference>
<feature type="domain" description="HAMP" evidence="26">
    <location>
        <begin position="159"/>
        <end position="211"/>
    </location>
</feature>
<dbReference type="EC" id="2.7.13.3" evidence="5"/>
<reference evidence="27 28" key="1">
    <citation type="submission" date="2020-07" db="EMBL/GenBank/DDBJ databases">
        <title>Sequencing the genomes of 1000 actinobacteria strains.</title>
        <authorList>
            <person name="Klenk H.-P."/>
        </authorList>
    </citation>
    <scope>NUCLEOTIDE SEQUENCE [LARGE SCALE GENOMIC DNA]</scope>
    <source>
        <strain evidence="27 28">DSM 104001</strain>
    </source>
</reference>
<dbReference type="Pfam" id="PF02518">
    <property type="entry name" value="HATPase_c"/>
    <property type="match status" value="1"/>
</dbReference>
<keyword evidence="18" id="KW-0346">Stress response</keyword>
<keyword evidence="11 27" id="KW-0418">Kinase</keyword>
<evidence type="ECO:0000256" key="11">
    <source>
        <dbReference type="ARBA" id="ARBA00022777"/>
    </source>
</evidence>
<dbReference type="CDD" id="cd00082">
    <property type="entry name" value="HisKA"/>
    <property type="match status" value="1"/>
</dbReference>
<comment type="subcellular location">
    <subcellularLocation>
        <location evidence="4">Cell membrane</location>
        <topology evidence="4">Multi-pass membrane protein</topology>
    </subcellularLocation>
</comment>
<evidence type="ECO:0000256" key="24">
    <source>
        <dbReference type="SAM" id="Phobius"/>
    </source>
</evidence>
<gene>
    <name evidence="27" type="ORF">GGQ55_000574</name>
</gene>
<comment type="cofactor">
    <cofactor evidence="2">
        <name>Mn(2+)</name>
        <dbReference type="ChEBI" id="CHEBI:29035"/>
    </cofactor>
</comment>
<dbReference type="Pfam" id="PF00672">
    <property type="entry name" value="HAMP"/>
    <property type="match status" value="1"/>
</dbReference>
<dbReference type="PANTHER" id="PTHR44936">
    <property type="entry name" value="SENSOR PROTEIN CREC"/>
    <property type="match status" value="1"/>
</dbReference>
<dbReference type="SMART" id="SM00387">
    <property type="entry name" value="HATPase_c"/>
    <property type="match status" value="1"/>
</dbReference>
<dbReference type="InterPro" id="IPR050980">
    <property type="entry name" value="2C_sensor_his_kinase"/>
</dbReference>
<evidence type="ECO:0000313" key="27">
    <source>
        <dbReference type="EMBL" id="NYJ04296.1"/>
    </source>
</evidence>
<dbReference type="PANTHER" id="PTHR44936:SF9">
    <property type="entry name" value="SENSOR PROTEIN CREC"/>
    <property type="match status" value="1"/>
</dbReference>
<dbReference type="GO" id="GO:0004721">
    <property type="term" value="F:phosphoprotein phosphatase activity"/>
    <property type="evidence" value="ECO:0007669"/>
    <property type="project" value="UniProtKB-KW"/>
</dbReference>
<organism evidence="27 28">
    <name type="scientific">Petropleomorpha daqingensis</name>
    <dbReference type="NCBI Taxonomy" id="2026353"/>
    <lineage>
        <taxon>Bacteria</taxon>
        <taxon>Bacillati</taxon>
        <taxon>Actinomycetota</taxon>
        <taxon>Actinomycetes</taxon>
        <taxon>Geodermatophilales</taxon>
        <taxon>Geodermatophilaceae</taxon>
        <taxon>Petropleomorpha</taxon>
    </lineage>
</organism>
<evidence type="ECO:0000256" key="15">
    <source>
        <dbReference type="ARBA" id="ARBA00022912"/>
    </source>
</evidence>
<keyword evidence="28" id="KW-1185">Reference proteome</keyword>
<keyword evidence="14" id="KW-0460">Magnesium</keyword>
<dbReference type="SUPFAM" id="SSF47384">
    <property type="entry name" value="Homodimeric domain of signal transducing histidine kinase"/>
    <property type="match status" value="1"/>
</dbReference>
<evidence type="ECO:0000256" key="5">
    <source>
        <dbReference type="ARBA" id="ARBA00012438"/>
    </source>
</evidence>
<feature type="domain" description="Histidine kinase" evidence="25">
    <location>
        <begin position="219"/>
        <end position="414"/>
    </location>
</feature>
<keyword evidence="20" id="KW-0464">Manganese</keyword>
<dbReference type="InterPro" id="IPR003594">
    <property type="entry name" value="HATPase_dom"/>
</dbReference>
<dbReference type="PRINTS" id="PR00344">
    <property type="entry name" value="BCTRLSENSOR"/>
</dbReference>
<dbReference type="SMART" id="SM00388">
    <property type="entry name" value="HisKA"/>
    <property type="match status" value="1"/>
</dbReference>
<comment type="catalytic activity">
    <reaction evidence="1">
        <text>ATP + protein L-histidine = ADP + protein N-phospho-L-histidine.</text>
        <dbReference type="EC" id="2.7.13.3"/>
    </reaction>
</comment>
<keyword evidence="8" id="KW-0808">Transferase</keyword>
<dbReference type="SUPFAM" id="SSF158472">
    <property type="entry name" value="HAMP domain-like"/>
    <property type="match status" value="1"/>
</dbReference>
<dbReference type="InterPro" id="IPR036890">
    <property type="entry name" value="HATPase_C_sf"/>
</dbReference>
<evidence type="ECO:0000256" key="4">
    <source>
        <dbReference type="ARBA" id="ARBA00004651"/>
    </source>
</evidence>
<dbReference type="InterPro" id="IPR005467">
    <property type="entry name" value="His_kinase_dom"/>
</dbReference>
<dbReference type="GO" id="GO:0005886">
    <property type="term" value="C:plasma membrane"/>
    <property type="evidence" value="ECO:0007669"/>
    <property type="project" value="UniProtKB-SubCell"/>
</dbReference>
<keyword evidence="13" id="KW-0067">ATP-binding</keyword>
<dbReference type="EMBL" id="JACBZT010000001">
    <property type="protein sequence ID" value="NYJ04296.1"/>
    <property type="molecule type" value="Genomic_DNA"/>
</dbReference>
<evidence type="ECO:0000256" key="21">
    <source>
        <dbReference type="ARBA" id="ARBA00040454"/>
    </source>
</evidence>
<evidence type="ECO:0000256" key="2">
    <source>
        <dbReference type="ARBA" id="ARBA00001936"/>
    </source>
</evidence>
<comment type="caution">
    <text evidence="27">The sequence shown here is derived from an EMBL/GenBank/DDBJ whole genome shotgun (WGS) entry which is preliminary data.</text>
</comment>
<keyword evidence="9 24" id="KW-0812">Transmembrane</keyword>
<evidence type="ECO:0000256" key="7">
    <source>
        <dbReference type="ARBA" id="ARBA00022553"/>
    </source>
</evidence>
<dbReference type="PROSITE" id="PS50885">
    <property type="entry name" value="HAMP"/>
    <property type="match status" value="1"/>
</dbReference>
<keyword evidence="15" id="KW-0904">Protein phosphatase</keyword>
<evidence type="ECO:0000256" key="6">
    <source>
        <dbReference type="ARBA" id="ARBA00022475"/>
    </source>
</evidence>
<evidence type="ECO:0000256" key="9">
    <source>
        <dbReference type="ARBA" id="ARBA00022692"/>
    </source>
</evidence>
<keyword evidence="6" id="KW-1003">Cell membrane</keyword>
<dbReference type="InterPro" id="IPR003660">
    <property type="entry name" value="HAMP_dom"/>
</dbReference>
<evidence type="ECO:0000259" key="26">
    <source>
        <dbReference type="PROSITE" id="PS50885"/>
    </source>
</evidence>
<sequence length="414" mass="42705">MRRRITLLVAATTSVVLLAFLLPAATLVARVAEARALDAARQELQFLTPSVALGSPENVQTALAGLGDDDVGVLWVDGQWLGRTGVTTTPPTTAEELTGDEGTRLVQPVQRSNGDLAVVEVFVPAADLHAGVTRTWLVLTGLGVVLFVLALLVADRLARSLTRPVTELAETAHRLGSGDLTARVRPGGPPEVREVGTAVNRLAGRIGELLAAERESAADLAHRLRTPLTALRLDAESLAGPDRERLLDDVDALGRTVDEVIAEARRPVREGLGAACDASAVVAERVAFWSVLAEEEGRPVDLALPGRPLPVRVAAADLGAALDALLGNVFAHTPEGAGLRVAVRPRDGGGAEVDVADSGPGLPEAAVERGHSGGGSTGLGLDIARRTAENSGGGLRLASSPSGATITLELGPPA</sequence>
<protein>
    <recommendedName>
        <fullName evidence="21">Signal transduction histidine-protein kinase/phosphatase MprB</fullName>
        <ecNumber evidence="5">2.7.13.3</ecNumber>
    </recommendedName>
    <alternativeName>
        <fullName evidence="22">Mycobacterial persistence regulator B</fullName>
    </alternativeName>
</protein>
<evidence type="ECO:0000256" key="19">
    <source>
        <dbReference type="ARBA" id="ARBA00023026"/>
    </source>
</evidence>
<keyword evidence="19" id="KW-0843">Virulence</keyword>
<dbReference type="Proteomes" id="UP000541969">
    <property type="component" value="Unassembled WGS sequence"/>
</dbReference>
<dbReference type="GO" id="GO:0005524">
    <property type="term" value="F:ATP binding"/>
    <property type="evidence" value="ECO:0007669"/>
    <property type="project" value="UniProtKB-KW"/>
</dbReference>
<evidence type="ECO:0000313" key="28">
    <source>
        <dbReference type="Proteomes" id="UP000541969"/>
    </source>
</evidence>
<evidence type="ECO:0000259" key="25">
    <source>
        <dbReference type="PROSITE" id="PS50109"/>
    </source>
</evidence>
<feature type="transmembrane region" description="Helical" evidence="24">
    <location>
        <begin position="136"/>
        <end position="154"/>
    </location>
</feature>
<dbReference type="CDD" id="cd06225">
    <property type="entry name" value="HAMP"/>
    <property type="match status" value="1"/>
</dbReference>
<dbReference type="InterPro" id="IPR003661">
    <property type="entry name" value="HisK_dim/P_dom"/>
</dbReference>
<dbReference type="InterPro" id="IPR036097">
    <property type="entry name" value="HisK_dim/P_sf"/>
</dbReference>
<evidence type="ECO:0000256" key="12">
    <source>
        <dbReference type="ARBA" id="ARBA00022801"/>
    </source>
</evidence>
<evidence type="ECO:0000256" key="13">
    <source>
        <dbReference type="ARBA" id="ARBA00022840"/>
    </source>
</evidence>
<evidence type="ECO:0000256" key="10">
    <source>
        <dbReference type="ARBA" id="ARBA00022741"/>
    </source>
</evidence>
<evidence type="ECO:0000256" key="3">
    <source>
        <dbReference type="ARBA" id="ARBA00001946"/>
    </source>
</evidence>
<name>A0A853CB81_9ACTN</name>
<evidence type="ECO:0000256" key="14">
    <source>
        <dbReference type="ARBA" id="ARBA00022842"/>
    </source>
</evidence>